<dbReference type="RefSeq" id="XP_031388526.1">
    <property type="nucleotide sequence ID" value="XM_031532666.1"/>
</dbReference>
<keyword evidence="3 4" id="KW-0408">Iron</keyword>
<evidence type="ECO:0000259" key="5">
    <source>
        <dbReference type="PROSITE" id="PS51471"/>
    </source>
</evidence>
<accession>A0A218WB92</accession>
<name>A0A218WB92_PUNGR</name>
<sequence length="367" mass="41013">MSGPSVCLPSAEELLSKRVQELGLDPKSGEHHLYICRKAEAADQDPEENVSPGPTIPVIDLGIIISPENSTTPCNGHEREEELQKLRSALSSWGCFQAIGHGISGSFLDKLRQVAREFFGQPMEEKKKVAKGVEEFEGYGGDPVPAQGQPLDWSDRLFLDVYPAHRRKPQYWPETPASFSKVLEEYTEKIKKVTEWASRAMALSLSLEEGCFMDQFGEEAPLQVRFNYYSPCSRPNLVLGLKPHADGSGYTIILQDDGVEGLQVLKEGRWVTVPSLPHALLVVMGDQMEIMTNGEFKSPVHRVLSNSERERISIAVFYTPEAGKEIGPQEGLINEDRPKAYKNVKDYADIHWGYYQQGTRAIHVAKV</sequence>
<dbReference type="EMBL" id="MTKT01004864">
    <property type="protein sequence ID" value="OWM69610.1"/>
    <property type="molecule type" value="Genomic_DNA"/>
</dbReference>
<evidence type="ECO:0000313" key="6">
    <source>
        <dbReference type="EMBL" id="OWM69610.1"/>
    </source>
</evidence>
<evidence type="ECO:0000256" key="1">
    <source>
        <dbReference type="ARBA" id="ARBA00008056"/>
    </source>
</evidence>
<proteinExistence type="inferred from homology"/>
<reference evidence="8" key="3">
    <citation type="journal article" date="2020" name="Plant Biotechnol. J.">
        <title>The pomegranate (Punica granatum L.) draft genome dissects genetic divergence between soft- and hard-seeded cultivars.</title>
        <authorList>
            <person name="Luo X."/>
            <person name="Li H."/>
            <person name="Wu Z."/>
            <person name="Yao W."/>
            <person name="Zhao P."/>
            <person name="Cao D."/>
            <person name="Yu H."/>
            <person name="Li K."/>
            <person name="Poudel K."/>
            <person name="Zhao D."/>
            <person name="Zhang F."/>
            <person name="Xia X."/>
            <person name="Chen L."/>
            <person name="Wang Q."/>
            <person name="Jing D."/>
            <person name="Cao S."/>
        </authorList>
    </citation>
    <scope>NUCLEOTIDE SEQUENCE [LARGE SCALE GENOMIC DNA]</scope>
</reference>
<dbReference type="InterPro" id="IPR027443">
    <property type="entry name" value="IPNS-like_sf"/>
</dbReference>
<reference evidence="7" key="1">
    <citation type="journal article" date="2017" name="Plant J.">
        <title>The pomegranate (Punica granatum L.) genome and the genomics of punicalagin biosynthesis.</title>
        <authorList>
            <person name="Qin G."/>
            <person name="Xu C."/>
            <person name="Ming R."/>
            <person name="Tang H."/>
            <person name="Guyot R."/>
            <person name="Kramer E.M."/>
            <person name="Hu Y."/>
            <person name="Yi X."/>
            <person name="Qi Y."/>
            <person name="Xu X."/>
            <person name="Gao Z."/>
            <person name="Pan H."/>
            <person name="Jian J."/>
            <person name="Tian Y."/>
            <person name="Yue Z."/>
            <person name="Xu Y."/>
        </authorList>
    </citation>
    <scope>NUCLEOTIDE SEQUENCE [LARGE SCALE GENOMIC DNA]</scope>
    <source>
        <strain evidence="7">cv. Dabenzi</strain>
    </source>
</reference>
<gene>
    <name evidence="9" type="primary">LOC116201425</name>
    <name evidence="6" type="ORF">CDL15_Pgr014071</name>
</gene>
<evidence type="ECO:0000313" key="8">
    <source>
        <dbReference type="Proteomes" id="UP000515151"/>
    </source>
</evidence>
<keyword evidence="4" id="KW-0560">Oxidoreductase</keyword>
<dbReference type="InterPro" id="IPR026992">
    <property type="entry name" value="DIOX_N"/>
</dbReference>
<keyword evidence="2 4" id="KW-0479">Metal-binding</keyword>
<evidence type="ECO:0000256" key="4">
    <source>
        <dbReference type="RuleBase" id="RU003682"/>
    </source>
</evidence>
<dbReference type="GO" id="GO:0016491">
    <property type="term" value="F:oxidoreductase activity"/>
    <property type="evidence" value="ECO:0007669"/>
    <property type="project" value="UniProtKB-KW"/>
</dbReference>
<dbReference type="SUPFAM" id="SSF51197">
    <property type="entry name" value="Clavaminate synthase-like"/>
    <property type="match status" value="1"/>
</dbReference>
<comment type="similarity">
    <text evidence="1 4">Belongs to the iron/ascorbate-dependent oxidoreductase family.</text>
</comment>
<dbReference type="InterPro" id="IPR044861">
    <property type="entry name" value="IPNS-like_FE2OG_OXY"/>
</dbReference>
<reference evidence="9" key="4">
    <citation type="submission" date="2025-04" db="UniProtKB">
        <authorList>
            <consortium name="RefSeq"/>
        </authorList>
    </citation>
    <scope>IDENTIFICATION</scope>
    <source>
        <tissue evidence="9">Leaf</tissue>
    </source>
</reference>
<keyword evidence="8" id="KW-1185">Reference proteome</keyword>
<dbReference type="Pfam" id="PF14226">
    <property type="entry name" value="DIOX_N"/>
    <property type="match status" value="1"/>
</dbReference>
<dbReference type="Proteomes" id="UP000515151">
    <property type="component" value="Chromosome 3"/>
</dbReference>
<evidence type="ECO:0000256" key="2">
    <source>
        <dbReference type="ARBA" id="ARBA00022723"/>
    </source>
</evidence>
<dbReference type="PROSITE" id="PS51471">
    <property type="entry name" value="FE2OG_OXY"/>
    <property type="match status" value="1"/>
</dbReference>
<dbReference type="Gene3D" id="2.60.120.330">
    <property type="entry name" value="B-lactam Antibiotic, Isopenicillin N Synthase, Chain"/>
    <property type="match status" value="1"/>
</dbReference>
<reference evidence="6" key="2">
    <citation type="submission" date="2017-06" db="EMBL/GenBank/DDBJ databases">
        <title>The pomegranate genome and the genomics of punicalagin biosynthesis.</title>
        <authorList>
            <person name="Xu C."/>
        </authorList>
    </citation>
    <scope>NUCLEOTIDE SEQUENCE [LARGE SCALE GENOMIC DNA]</scope>
    <source>
        <tissue evidence="6">Fresh leaf</tissue>
    </source>
</reference>
<evidence type="ECO:0000313" key="9">
    <source>
        <dbReference type="RefSeq" id="XP_031388526.1"/>
    </source>
</evidence>
<dbReference type="GO" id="GO:0046872">
    <property type="term" value="F:metal ion binding"/>
    <property type="evidence" value="ECO:0007669"/>
    <property type="project" value="UniProtKB-KW"/>
</dbReference>
<protein>
    <submittedName>
        <fullName evidence="9">Codeine O-demethylase-like</fullName>
    </submittedName>
</protein>
<dbReference type="GeneID" id="116201425"/>
<dbReference type="Pfam" id="PF03171">
    <property type="entry name" value="2OG-FeII_Oxy"/>
    <property type="match status" value="1"/>
</dbReference>
<organism evidence="6 7">
    <name type="scientific">Punica granatum</name>
    <name type="common">Pomegranate</name>
    <dbReference type="NCBI Taxonomy" id="22663"/>
    <lineage>
        <taxon>Eukaryota</taxon>
        <taxon>Viridiplantae</taxon>
        <taxon>Streptophyta</taxon>
        <taxon>Embryophyta</taxon>
        <taxon>Tracheophyta</taxon>
        <taxon>Spermatophyta</taxon>
        <taxon>Magnoliopsida</taxon>
        <taxon>eudicotyledons</taxon>
        <taxon>Gunneridae</taxon>
        <taxon>Pentapetalae</taxon>
        <taxon>rosids</taxon>
        <taxon>malvids</taxon>
        <taxon>Myrtales</taxon>
        <taxon>Lythraceae</taxon>
        <taxon>Punica</taxon>
    </lineage>
</organism>
<dbReference type="InterPro" id="IPR050295">
    <property type="entry name" value="Plant_2OG-oxidoreductases"/>
</dbReference>
<dbReference type="FunFam" id="2.60.120.330:FF:000018">
    <property type="entry name" value="2-oxoglutarate (2OG) and Fe(II)-dependent oxygenase superfamily protein"/>
    <property type="match status" value="1"/>
</dbReference>
<evidence type="ECO:0000313" key="7">
    <source>
        <dbReference type="Proteomes" id="UP000197138"/>
    </source>
</evidence>
<dbReference type="OrthoDB" id="288590at2759"/>
<evidence type="ECO:0000256" key="3">
    <source>
        <dbReference type="ARBA" id="ARBA00023004"/>
    </source>
</evidence>
<feature type="domain" description="Fe2OG dioxygenase" evidence="5">
    <location>
        <begin position="220"/>
        <end position="320"/>
    </location>
</feature>
<dbReference type="Proteomes" id="UP000197138">
    <property type="component" value="Unassembled WGS sequence"/>
</dbReference>
<dbReference type="InterPro" id="IPR005123">
    <property type="entry name" value="Oxoglu/Fe-dep_dioxygenase_dom"/>
</dbReference>
<dbReference type="PANTHER" id="PTHR47991">
    <property type="entry name" value="OXOGLUTARATE/IRON-DEPENDENT DIOXYGENASE"/>
    <property type="match status" value="1"/>
</dbReference>
<dbReference type="AlphaFoldDB" id="A0A218WB92"/>